<accession>A0A7W3PP04</accession>
<dbReference type="InterPro" id="IPR006674">
    <property type="entry name" value="HD_domain"/>
</dbReference>
<sequence length="229" mass="26085">MKYEYSIADVPTIGNGQLAKGTWENLDALWRAAEPYTRVRANDVHLPLSLHYAELLLDQHPEADPLVTRIAILLHDTGWARVDEKKIMTEGFQSVDWRVSDIRVQHEIEGCNIARELLPTLGYDDALITKVTDIIDGHDTDPNHNSIEDALVRDADRLWRFAPTGLAFSALWFNKTPNQIRHQLEDQVYPELITEAAQKMAQAELGFSIKLLQLDVLLTPHLFRQTSLL</sequence>
<dbReference type="RefSeq" id="WP_182484394.1">
    <property type="nucleotide sequence ID" value="NZ_JACGWU010000002.1"/>
</dbReference>
<proteinExistence type="predicted"/>
<keyword evidence="3" id="KW-1185">Reference proteome</keyword>
<organism evidence="2 3">
    <name type="scientific">Alpinimonas psychrophila</name>
    <dbReference type="NCBI Taxonomy" id="748908"/>
    <lineage>
        <taxon>Bacteria</taxon>
        <taxon>Bacillati</taxon>
        <taxon>Actinomycetota</taxon>
        <taxon>Actinomycetes</taxon>
        <taxon>Micrococcales</taxon>
        <taxon>Microbacteriaceae</taxon>
        <taxon>Alpinimonas</taxon>
    </lineage>
</organism>
<dbReference type="Proteomes" id="UP000524237">
    <property type="component" value="Unassembled WGS sequence"/>
</dbReference>
<comment type="caution">
    <text evidence="2">The sequence shown here is derived from an EMBL/GenBank/DDBJ whole genome shotgun (WGS) entry which is preliminary data.</text>
</comment>
<name>A0A7W3PP04_9MICO</name>
<reference evidence="2 3" key="1">
    <citation type="submission" date="2020-07" db="EMBL/GenBank/DDBJ databases">
        <title>Sequencing the genomes of 1000 actinobacteria strains.</title>
        <authorList>
            <person name="Klenk H.-P."/>
        </authorList>
    </citation>
    <scope>NUCLEOTIDE SEQUENCE [LARGE SCALE GENOMIC DNA]</scope>
    <source>
        <strain evidence="2 3">DSM 23737</strain>
    </source>
</reference>
<evidence type="ECO:0000313" key="2">
    <source>
        <dbReference type="EMBL" id="MBA8828960.1"/>
    </source>
</evidence>
<feature type="domain" description="HD" evidence="1">
    <location>
        <begin position="51"/>
        <end position="158"/>
    </location>
</feature>
<gene>
    <name evidence="2" type="ORF">FB555_001058</name>
</gene>
<dbReference type="InterPro" id="IPR003607">
    <property type="entry name" value="HD/PDEase_dom"/>
</dbReference>
<dbReference type="AlphaFoldDB" id="A0A7W3PP04"/>
<evidence type="ECO:0000259" key="1">
    <source>
        <dbReference type="Pfam" id="PF01966"/>
    </source>
</evidence>
<evidence type="ECO:0000313" key="3">
    <source>
        <dbReference type="Proteomes" id="UP000524237"/>
    </source>
</evidence>
<dbReference type="SUPFAM" id="SSF109604">
    <property type="entry name" value="HD-domain/PDEase-like"/>
    <property type="match status" value="1"/>
</dbReference>
<dbReference type="Pfam" id="PF01966">
    <property type="entry name" value="HD"/>
    <property type="match status" value="1"/>
</dbReference>
<dbReference type="CDD" id="cd00077">
    <property type="entry name" value="HDc"/>
    <property type="match status" value="1"/>
</dbReference>
<dbReference type="Gene3D" id="1.10.3210.10">
    <property type="entry name" value="Hypothetical protein af1432"/>
    <property type="match status" value="1"/>
</dbReference>
<dbReference type="EMBL" id="JACGWU010000002">
    <property type="protein sequence ID" value="MBA8828960.1"/>
    <property type="molecule type" value="Genomic_DNA"/>
</dbReference>
<protein>
    <recommendedName>
        <fullName evidence="1">HD domain-containing protein</fullName>
    </recommendedName>
</protein>